<reference evidence="1 2" key="1">
    <citation type="submission" date="2015-07" db="EMBL/GenBank/DDBJ databases">
        <title>The genome of Dufourea novaeangliae.</title>
        <authorList>
            <person name="Pan H."/>
            <person name="Kapheim K."/>
        </authorList>
    </citation>
    <scope>NUCLEOTIDE SEQUENCE [LARGE SCALE GENOMIC DNA]</scope>
    <source>
        <strain evidence="1">0120121106</strain>
        <tissue evidence="1">Whole body</tissue>
    </source>
</reference>
<name>A0A154PHQ2_DUFNO</name>
<accession>A0A154PHQ2</accession>
<dbReference type="EMBL" id="KQ434908">
    <property type="protein sequence ID" value="KZC11327.1"/>
    <property type="molecule type" value="Genomic_DNA"/>
</dbReference>
<protein>
    <submittedName>
        <fullName evidence="1">Uncharacterized protein</fullName>
    </submittedName>
</protein>
<proteinExistence type="predicted"/>
<evidence type="ECO:0000313" key="1">
    <source>
        <dbReference type="EMBL" id="KZC11327.1"/>
    </source>
</evidence>
<dbReference type="AlphaFoldDB" id="A0A154PHQ2"/>
<gene>
    <name evidence="1" type="ORF">WN55_02562</name>
</gene>
<organism evidence="1 2">
    <name type="scientific">Dufourea novaeangliae</name>
    <name type="common">Sweat bee</name>
    <dbReference type="NCBI Taxonomy" id="178035"/>
    <lineage>
        <taxon>Eukaryota</taxon>
        <taxon>Metazoa</taxon>
        <taxon>Ecdysozoa</taxon>
        <taxon>Arthropoda</taxon>
        <taxon>Hexapoda</taxon>
        <taxon>Insecta</taxon>
        <taxon>Pterygota</taxon>
        <taxon>Neoptera</taxon>
        <taxon>Endopterygota</taxon>
        <taxon>Hymenoptera</taxon>
        <taxon>Apocrita</taxon>
        <taxon>Aculeata</taxon>
        <taxon>Apoidea</taxon>
        <taxon>Anthophila</taxon>
        <taxon>Halictidae</taxon>
        <taxon>Rophitinae</taxon>
        <taxon>Dufourea</taxon>
    </lineage>
</organism>
<evidence type="ECO:0000313" key="2">
    <source>
        <dbReference type="Proteomes" id="UP000076502"/>
    </source>
</evidence>
<keyword evidence="2" id="KW-1185">Reference proteome</keyword>
<sequence length="100" mass="11766">MLFYMFDIFLHLESHPVIFYHRSETSRIKAQRIENPSNNPALITQQALSNQTTRVCCKEYLTQRSVKRRRPEPNVFPINRVCRPPVSSTYDEPESSWGPI</sequence>
<dbReference type="Proteomes" id="UP000076502">
    <property type="component" value="Unassembled WGS sequence"/>
</dbReference>